<dbReference type="Pfam" id="PF05402">
    <property type="entry name" value="PqqD"/>
    <property type="match status" value="1"/>
</dbReference>
<dbReference type="InterPro" id="IPR041881">
    <property type="entry name" value="PqqD_sf"/>
</dbReference>
<proteinExistence type="predicted"/>
<dbReference type="Gene3D" id="1.10.10.1150">
    <property type="entry name" value="Coenzyme PQQ synthesis protein D (PqqD)"/>
    <property type="match status" value="1"/>
</dbReference>
<dbReference type="AlphaFoldDB" id="A0A2S5TAG1"/>
<dbReference type="InterPro" id="IPR008792">
    <property type="entry name" value="PQQD"/>
</dbReference>
<dbReference type="Proteomes" id="UP000238220">
    <property type="component" value="Unassembled WGS sequence"/>
</dbReference>
<name>A0A2S5TAG1_9GAMM</name>
<gene>
    <name evidence="1" type="ORF">C3942_20860</name>
</gene>
<dbReference type="OrthoDB" id="1495225at2"/>
<sequence>MNASPQTPAFKASLAKGVTLTRIEGKSVLFSTRTGESYGLNDIGAEMLAKLFAADSLQAAKQIGAEYNAPEAEIHQDLAELVGELAGLKLVEVRK</sequence>
<organism evidence="1 2">
    <name type="scientific">Solimonas fluminis</name>
    <dbReference type="NCBI Taxonomy" id="2086571"/>
    <lineage>
        <taxon>Bacteria</taxon>
        <taxon>Pseudomonadati</taxon>
        <taxon>Pseudomonadota</taxon>
        <taxon>Gammaproteobacteria</taxon>
        <taxon>Nevskiales</taxon>
        <taxon>Nevskiaceae</taxon>
        <taxon>Solimonas</taxon>
    </lineage>
</organism>
<accession>A0A2S5TAG1</accession>
<keyword evidence="2" id="KW-1185">Reference proteome</keyword>
<evidence type="ECO:0008006" key="3">
    <source>
        <dbReference type="Google" id="ProtNLM"/>
    </source>
</evidence>
<protein>
    <recommendedName>
        <fullName evidence="3">PqqD family protein</fullName>
    </recommendedName>
</protein>
<evidence type="ECO:0000313" key="1">
    <source>
        <dbReference type="EMBL" id="PPE71993.1"/>
    </source>
</evidence>
<reference evidence="1 2" key="1">
    <citation type="submission" date="2018-02" db="EMBL/GenBank/DDBJ databases">
        <title>Genome sequencing of Solimonas sp. HR-BB.</title>
        <authorList>
            <person name="Lee Y."/>
            <person name="Jeon C.O."/>
        </authorList>
    </citation>
    <scope>NUCLEOTIDE SEQUENCE [LARGE SCALE GENOMIC DNA]</scope>
    <source>
        <strain evidence="1 2">HR-BB</strain>
    </source>
</reference>
<dbReference type="EMBL" id="PSNW01000017">
    <property type="protein sequence ID" value="PPE71993.1"/>
    <property type="molecule type" value="Genomic_DNA"/>
</dbReference>
<evidence type="ECO:0000313" key="2">
    <source>
        <dbReference type="Proteomes" id="UP000238220"/>
    </source>
</evidence>
<comment type="caution">
    <text evidence="1">The sequence shown here is derived from an EMBL/GenBank/DDBJ whole genome shotgun (WGS) entry which is preliminary data.</text>
</comment>
<dbReference type="RefSeq" id="WP_104232304.1">
    <property type="nucleotide sequence ID" value="NZ_PSNW01000017.1"/>
</dbReference>